<keyword evidence="1" id="KW-1185">Reference proteome</keyword>
<dbReference type="Proteomes" id="UP000887577">
    <property type="component" value="Unplaced"/>
</dbReference>
<evidence type="ECO:0000313" key="1">
    <source>
        <dbReference type="Proteomes" id="UP000887577"/>
    </source>
</evidence>
<reference evidence="2" key="1">
    <citation type="submission" date="2022-11" db="UniProtKB">
        <authorList>
            <consortium name="WormBaseParasite"/>
        </authorList>
    </citation>
    <scope>IDENTIFICATION</scope>
</reference>
<sequence length="86" mass="9780">MKGLLSLFSSSNPNVFFFFTNVGANHYYIGDAMLVIRELVKSYNSSNIYANLKLDQSNVYSIENEGFRFLIAKKVGKIYTAQVKKL</sequence>
<organism evidence="1 2">
    <name type="scientific">Panagrolaimus superbus</name>
    <dbReference type="NCBI Taxonomy" id="310955"/>
    <lineage>
        <taxon>Eukaryota</taxon>
        <taxon>Metazoa</taxon>
        <taxon>Ecdysozoa</taxon>
        <taxon>Nematoda</taxon>
        <taxon>Chromadorea</taxon>
        <taxon>Rhabditida</taxon>
        <taxon>Tylenchina</taxon>
        <taxon>Panagrolaimomorpha</taxon>
        <taxon>Panagrolaimoidea</taxon>
        <taxon>Panagrolaimidae</taxon>
        <taxon>Panagrolaimus</taxon>
    </lineage>
</organism>
<name>A0A914Z8Q8_9BILA</name>
<accession>A0A914Z8Q8</accession>
<proteinExistence type="predicted"/>
<evidence type="ECO:0000313" key="2">
    <source>
        <dbReference type="WBParaSite" id="PSU_v2.g8294.t1"/>
    </source>
</evidence>
<dbReference type="AlphaFoldDB" id="A0A914Z8Q8"/>
<dbReference type="WBParaSite" id="PSU_v2.g8294.t1">
    <property type="protein sequence ID" value="PSU_v2.g8294.t1"/>
    <property type="gene ID" value="PSU_v2.g8294"/>
</dbReference>
<protein>
    <submittedName>
        <fullName evidence="2">Uncharacterized protein</fullName>
    </submittedName>
</protein>